<reference evidence="3 4" key="1">
    <citation type="submission" date="2018-06" db="EMBL/GenBank/DDBJ databases">
        <title>Genome Sequence of the Brown Rot Fungal Pathogen Monilinia fructigena.</title>
        <authorList>
            <person name="Landi L."/>
            <person name="De Miccolis Angelini R.M."/>
            <person name="Pollastro S."/>
            <person name="Abate D."/>
            <person name="Faretra F."/>
            <person name="Romanazzi G."/>
        </authorList>
    </citation>
    <scope>NUCLEOTIDE SEQUENCE [LARGE SCALE GENOMIC DNA]</scope>
    <source>
        <strain evidence="3 4">Mfrg269</strain>
    </source>
</reference>
<dbReference type="Proteomes" id="UP000249056">
    <property type="component" value="Unassembled WGS sequence"/>
</dbReference>
<comment type="caution">
    <text evidence="3">The sequence shown here is derived from an EMBL/GenBank/DDBJ whole genome shotgun (WGS) entry which is preliminary data.</text>
</comment>
<dbReference type="CDD" id="cd23703">
    <property type="entry name" value="mS26_PET12"/>
    <property type="match status" value="1"/>
</dbReference>
<feature type="region of interest" description="Disordered" evidence="2">
    <location>
        <begin position="1"/>
        <end position="80"/>
    </location>
</feature>
<feature type="compositionally biased region" description="Low complexity" evidence="2">
    <location>
        <begin position="1"/>
        <end position="11"/>
    </location>
</feature>
<protein>
    <submittedName>
        <fullName evidence="3">Uncharacterized protein</fullName>
    </submittedName>
</protein>
<evidence type="ECO:0000256" key="1">
    <source>
        <dbReference type="SAM" id="Coils"/>
    </source>
</evidence>
<organism evidence="3 4">
    <name type="scientific">Monilinia fructigena</name>
    <dbReference type="NCBI Taxonomy" id="38457"/>
    <lineage>
        <taxon>Eukaryota</taxon>
        <taxon>Fungi</taxon>
        <taxon>Dikarya</taxon>
        <taxon>Ascomycota</taxon>
        <taxon>Pezizomycotina</taxon>
        <taxon>Leotiomycetes</taxon>
        <taxon>Helotiales</taxon>
        <taxon>Sclerotiniaceae</taxon>
        <taxon>Monilinia</taxon>
    </lineage>
</organism>
<proteinExistence type="predicted"/>
<keyword evidence="4" id="KW-1185">Reference proteome</keyword>
<feature type="compositionally biased region" description="Basic and acidic residues" evidence="2">
    <location>
        <begin position="54"/>
        <end position="63"/>
    </location>
</feature>
<gene>
    <name evidence="3" type="ORF">DID88_002925</name>
</gene>
<evidence type="ECO:0000313" key="3">
    <source>
        <dbReference type="EMBL" id="RAL61862.1"/>
    </source>
</evidence>
<feature type="coiled-coil region" evidence="1">
    <location>
        <begin position="182"/>
        <end position="212"/>
    </location>
</feature>
<feature type="compositionally biased region" description="Low complexity" evidence="2">
    <location>
        <begin position="19"/>
        <end position="37"/>
    </location>
</feature>
<dbReference type="OrthoDB" id="5223508at2759"/>
<accession>A0A395INJ4</accession>
<dbReference type="EMBL" id="QKRW01000028">
    <property type="protein sequence ID" value="RAL61862.1"/>
    <property type="molecule type" value="Genomic_DNA"/>
</dbReference>
<dbReference type="InterPro" id="IPR058940">
    <property type="entry name" value="mS26_fungi"/>
</dbReference>
<dbReference type="AlphaFoldDB" id="A0A395INJ4"/>
<evidence type="ECO:0000256" key="2">
    <source>
        <dbReference type="SAM" id="MobiDB-lite"/>
    </source>
</evidence>
<evidence type="ECO:0000313" key="4">
    <source>
        <dbReference type="Proteomes" id="UP000249056"/>
    </source>
</evidence>
<name>A0A395INJ4_9HELO</name>
<keyword evidence="1" id="KW-0175">Coiled coil</keyword>
<sequence>MSSTVSKSSLSFVGRCRPSQSTAISSRSFSTTASCSAIGPENPRFIEIPTTRQPDARGHRDIKGTLPPPRNLFPSRGPDKISKKYLDAVTREPARPPKNPNDYVAWKHRLATQRRESLKESLVQLHKRKLRQEKIVAEKSLIKRQANEKRLKAPQREDERLMNPTITEAMSKLQVGFVPDPEKESELAQMALRAQRKEAEREEQRKNALHTLYMNARSFITTEEQLNAKIDEIFTEPFDRKASHKRNIWEVLEKPPTVQDMLSDVNNAHKTAVGKYSHPAVITGTRMQHIAEELTGGKMDYV</sequence>
<dbReference type="Pfam" id="PF26163">
    <property type="entry name" value="mS26"/>
    <property type="match status" value="1"/>
</dbReference>